<evidence type="ECO:0000313" key="2">
    <source>
        <dbReference type="EMBL" id="WNZ46924.1"/>
    </source>
</evidence>
<name>A0AA96WZD3_LEPBY</name>
<dbReference type="SUPFAM" id="SSF55961">
    <property type="entry name" value="Bet v1-like"/>
    <property type="match status" value="1"/>
</dbReference>
<dbReference type="AlphaFoldDB" id="A0AA96WZD3"/>
<dbReference type="PANTHER" id="PTHR33824:SF7">
    <property type="entry name" value="POLYKETIDE CYCLASE_DEHYDRASE AND LIPID TRANSPORT SUPERFAMILY PROTEIN"/>
    <property type="match status" value="1"/>
</dbReference>
<evidence type="ECO:0000259" key="1">
    <source>
        <dbReference type="Pfam" id="PF03364"/>
    </source>
</evidence>
<dbReference type="InterPro" id="IPR005031">
    <property type="entry name" value="COQ10_START"/>
</dbReference>
<dbReference type="PANTHER" id="PTHR33824">
    <property type="entry name" value="POLYKETIDE CYCLASE/DEHYDRASE AND LIPID TRANSPORT SUPERFAMILY PROTEIN"/>
    <property type="match status" value="1"/>
</dbReference>
<organism evidence="2">
    <name type="scientific">Leptolyngbya boryana CZ1</name>
    <dbReference type="NCBI Taxonomy" id="3060204"/>
    <lineage>
        <taxon>Bacteria</taxon>
        <taxon>Bacillati</taxon>
        <taxon>Cyanobacteriota</taxon>
        <taxon>Cyanophyceae</taxon>
        <taxon>Leptolyngbyales</taxon>
        <taxon>Leptolyngbyaceae</taxon>
        <taxon>Leptolyngbya group</taxon>
        <taxon>Leptolyngbya</taxon>
    </lineage>
</organism>
<sequence length="153" mass="17478">MLERSVEVDVRCSVEQVYGLWANLENVPRWMPLVKRVSRLPGDQELWHWTFGLGFPLLTEWTSRITQRIPLRLIVWQSVSGLSNRGSAEFFPSDRGCRLRLTIAFDLPGGIVGALLERVGVDRWLETNLIESLNQFQSQIEAEVIRQTVQSGG</sequence>
<dbReference type="Gene3D" id="3.30.530.20">
    <property type="match status" value="1"/>
</dbReference>
<gene>
    <name evidence="2" type="ORF">Q2T42_03595</name>
</gene>
<dbReference type="EMBL" id="CP130144">
    <property type="protein sequence ID" value="WNZ46924.1"/>
    <property type="molecule type" value="Genomic_DNA"/>
</dbReference>
<dbReference type="Pfam" id="PF03364">
    <property type="entry name" value="Polyketide_cyc"/>
    <property type="match status" value="1"/>
</dbReference>
<accession>A0AA96WZD3</accession>
<reference evidence="2" key="1">
    <citation type="journal article" date="2023" name="Plants (Basel)">
        <title>Genomic Analysis of Leptolyngbya boryana CZ1 Reveals Efficient Carbon Fixation Modules.</title>
        <authorList>
            <person name="Bai X."/>
            <person name="Wang H."/>
            <person name="Cheng W."/>
            <person name="Wang J."/>
            <person name="Ma M."/>
            <person name="Hu H."/>
            <person name="Song Z."/>
            <person name="Ma H."/>
            <person name="Fan Y."/>
            <person name="Du C."/>
            <person name="Xu J."/>
        </authorList>
    </citation>
    <scope>NUCLEOTIDE SEQUENCE</scope>
    <source>
        <strain evidence="2">CZ1</strain>
    </source>
</reference>
<feature type="domain" description="Coenzyme Q-binding protein COQ10 START" evidence="1">
    <location>
        <begin position="13"/>
        <end position="119"/>
    </location>
</feature>
<reference evidence="2" key="2">
    <citation type="submission" date="2023-07" db="EMBL/GenBank/DDBJ databases">
        <authorList>
            <person name="Bai X.-H."/>
            <person name="Wang H.-H."/>
            <person name="Wang J."/>
            <person name="Ma M.-Y."/>
            <person name="Hu H.-H."/>
            <person name="Song Z.-L."/>
            <person name="Ma H.-G."/>
            <person name="Fan Y."/>
            <person name="Du C.-Y."/>
            <person name="Xu J.-C."/>
        </authorList>
    </citation>
    <scope>NUCLEOTIDE SEQUENCE</scope>
    <source>
        <strain evidence="2">CZ1</strain>
    </source>
</reference>
<dbReference type="InterPro" id="IPR023393">
    <property type="entry name" value="START-like_dom_sf"/>
</dbReference>
<dbReference type="InterPro" id="IPR047137">
    <property type="entry name" value="ORF3"/>
</dbReference>
<dbReference type="CDD" id="cd07817">
    <property type="entry name" value="SRPBCC_8"/>
    <property type="match status" value="1"/>
</dbReference>
<dbReference type="RefSeq" id="WP_190653269.1">
    <property type="nucleotide sequence ID" value="NZ_CP130144.1"/>
</dbReference>
<proteinExistence type="predicted"/>
<protein>
    <submittedName>
        <fullName evidence="2">SRPBCC family protein</fullName>
    </submittedName>
</protein>